<feature type="region of interest" description="Disordered" evidence="1">
    <location>
        <begin position="46"/>
        <end position="84"/>
    </location>
</feature>
<proteinExistence type="predicted"/>
<dbReference type="EMBL" id="UPHM01000065">
    <property type="protein sequence ID" value="VAZ94683.1"/>
    <property type="molecule type" value="Genomic_DNA"/>
</dbReference>
<dbReference type="EMBL" id="MWQA01000001">
    <property type="protein sequence ID" value="ORC05541.1"/>
    <property type="molecule type" value="Genomic_DNA"/>
</dbReference>
<gene>
    <name evidence="2" type="ORF">B4U45_01490</name>
    <name evidence="3" type="ORF">LAUMK4_02885</name>
</gene>
<name>A0A8E2LKS7_9MYCO</name>
<organism evidence="2 4">
    <name type="scientific">Mycobacterium persicum</name>
    <dbReference type="NCBI Taxonomy" id="1487726"/>
    <lineage>
        <taxon>Bacteria</taxon>
        <taxon>Bacillati</taxon>
        <taxon>Actinomycetota</taxon>
        <taxon>Actinomycetes</taxon>
        <taxon>Mycobacteriales</taxon>
        <taxon>Mycobacteriaceae</taxon>
        <taxon>Mycobacterium</taxon>
    </lineage>
</organism>
<evidence type="ECO:0000313" key="5">
    <source>
        <dbReference type="Proteomes" id="UP000271464"/>
    </source>
</evidence>
<reference evidence="3 5" key="2">
    <citation type="submission" date="2018-09" db="EMBL/GenBank/DDBJ databases">
        <authorList>
            <person name="Tagini F."/>
        </authorList>
    </citation>
    <scope>NUCLEOTIDE SEQUENCE [LARGE SCALE GENOMIC DNA]</scope>
    <source>
        <strain evidence="3 5">MK4</strain>
    </source>
</reference>
<keyword evidence="5" id="KW-1185">Reference proteome</keyword>
<dbReference type="Proteomes" id="UP000271464">
    <property type="component" value="Unassembled WGS sequence"/>
</dbReference>
<evidence type="ECO:0000313" key="3">
    <source>
        <dbReference type="EMBL" id="VAZ94683.1"/>
    </source>
</evidence>
<evidence type="ECO:0000256" key="1">
    <source>
        <dbReference type="SAM" id="MobiDB-lite"/>
    </source>
</evidence>
<reference evidence="2 4" key="1">
    <citation type="submission" date="2017-02" db="EMBL/GenBank/DDBJ databases">
        <title>Mycobacterium kansasii genomes.</title>
        <authorList>
            <person name="Borowka P."/>
            <person name="Strapagiel D."/>
            <person name="Marciniak B."/>
            <person name="Lach J."/>
            <person name="Bakula Z."/>
            <person name="Van Ingen J."/>
            <person name="Safianowska A."/>
            <person name="Brzostek A."/>
            <person name="Dziadek J."/>
            <person name="Jagielski T."/>
        </authorList>
    </citation>
    <scope>NUCLEOTIDE SEQUENCE [LARGE SCALE GENOMIC DNA]</scope>
    <source>
        <strain evidence="2 4">12MK</strain>
    </source>
</reference>
<evidence type="ECO:0000313" key="4">
    <source>
        <dbReference type="Proteomes" id="UP000192335"/>
    </source>
</evidence>
<dbReference type="Proteomes" id="UP000192335">
    <property type="component" value="Unassembled WGS sequence"/>
</dbReference>
<sequence length="84" mass="8246">MGCRWSRKGFVVVSLRVVPEGLVAAMIAAPDPVFSAVAVQPLVAATHGARQPSRPGAGIGKAELGDGTGDGVAATSRGVHGGAA</sequence>
<evidence type="ECO:0000313" key="2">
    <source>
        <dbReference type="EMBL" id="ORC05541.1"/>
    </source>
</evidence>
<dbReference type="AlphaFoldDB" id="A0A8E2LKS7"/>
<comment type="caution">
    <text evidence="2">The sequence shown here is derived from an EMBL/GenBank/DDBJ whole genome shotgun (WGS) entry which is preliminary data.</text>
</comment>
<protein>
    <submittedName>
        <fullName evidence="2">Uncharacterized protein</fullName>
    </submittedName>
</protein>
<accession>A0A8E2LKS7</accession>